<comment type="subcellular location">
    <subcellularLocation>
        <location evidence="1">Membrane</location>
        <topology evidence="1">Multi-pass membrane protein</topology>
    </subcellularLocation>
</comment>
<dbReference type="GO" id="GO:0000064">
    <property type="term" value="F:L-ornithine transmembrane transporter activity"/>
    <property type="evidence" value="ECO:0007669"/>
    <property type="project" value="TreeGrafter"/>
</dbReference>
<evidence type="ECO:0000313" key="7">
    <source>
        <dbReference type="EnsemblMetazoa" id="MESCA011073-PA"/>
    </source>
</evidence>
<keyword evidence="8" id="KW-1185">Reference proteome</keyword>
<feature type="transmembrane region" description="Helical" evidence="6">
    <location>
        <begin position="408"/>
        <end position="429"/>
    </location>
</feature>
<evidence type="ECO:0000256" key="4">
    <source>
        <dbReference type="ARBA" id="ARBA00023136"/>
    </source>
</evidence>
<dbReference type="GO" id="GO:0097638">
    <property type="term" value="P:L-arginine import across plasma membrane"/>
    <property type="evidence" value="ECO:0007669"/>
    <property type="project" value="TreeGrafter"/>
</dbReference>
<reference evidence="8" key="1">
    <citation type="submission" date="2013-02" db="EMBL/GenBank/DDBJ databases">
        <authorList>
            <person name="Hughes D."/>
        </authorList>
    </citation>
    <scope>NUCLEOTIDE SEQUENCE</scope>
    <source>
        <strain>Durham</strain>
        <strain evidence="8">NC isolate 2 -- Noor lab</strain>
    </source>
</reference>
<dbReference type="GO" id="GO:0061459">
    <property type="term" value="F:L-arginine transmembrane transporter activity"/>
    <property type="evidence" value="ECO:0007669"/>
    <property type="project" value="TreeGrafter"/>
</dbReference>
<feature type="transmembrane region" description="Helical" evidence="6">
    <location>
        <begin position="51"/>
        <end position="71"/>
    </location>
</feature>
<evidence type="ECO:0000256" key="3">
    <source>
        <dbReference type="ARBA" id="ARBA00022989"/>
    </source>
</evidence>
<protein>
    <recommendedName>
        <fullName evidence="9">Cationic amino acid transporter C-terminal domain-containing protein</fullName>
    </recommendedName>
</protein>
<dbReference type="AlphaFoldDB" id="T1H470"/>
<dbReference type="PANTHER" id="PTHR43243:SF105">
    <property type="entry name" value="CATIONIC AMINO ACID TRANSPORTER C-TERMINAL DOMAIN-CONTAINING PROTEIN"/>
    <property type="match status" value="1"/>
</dbReference>
<dbReference type="OMA" id="FSMLKIM"/>
<accession>T1H470</accession>
<dbReference type="PIRSF" id="PIRSF006060">
    <property type="entry name" value="AA_transporter"/>
    <property type="match status" value="1"/>
</dbReference>
<feature type="region of interest" description="Disordered" evidence="5">
    <location>
        <begin position="463"/>
        <end position="482"/>
    </location>
</feature>
<feature type="transmembrane region" description="Helical" evidence="6">
    <location>
        <begin position="111"/>
        <end position="132"/>
    </location>
</feature>
<dbReference type="FunFam" id="1.20.1740.10:FF:000010">
    <property type="entry name" value="probable cationic amino acid transporter"/>
    <property type="match status" value="1"/>
</dbReference>
<proteinExistence type="predicted"/>
<keyword evidence="3 6" id="KW-1133">Transmembrane helix</keyword>
<dbReference type="HOGENOM" id="CLU_007946_15_7_1"/>
<dbReference type="PANTHER" id="PTHR43243">
    <property type="entry name" value="INNER MEMBRANE TRANSPORTER YGJI-RELATED"/>
    <property type="match status" value="1"/>
</dbReference>
<dbReference type="InterPro" id="IPR002293">
    <property type="entry name" value="AA/rel_permease1"/>
</dbReference>
<evidence type="ECO:0000256" key="2">
    <source>
        <dbReference type="ARBA" id="ARBA00022692"/>
    </source>
</evidence>
<sequence length="482" mass="52098">MVDLVFSNSVGSLTMPRMSSFWKALTRRKTLSEEGSDGDTKLNRVMSLWDLTALGVGSTLGAGVYVLAGQIAKEQAGPSVCLSFAVAAVASLFAGLCYAEFGARVPKAGSAYVYSYVCIGEFAAFVIGWNLLLEYVLGASAVCRAISLYLDTLINDTIKDSFTGIAPMCSEPGCFFAGYFDFLAFGLAIFFGAIMAFGQNLDKYLHSDKYLIAAGAIAVGIKYDDFFVNWKLIGDDKDKGSGGFFPFGWTGMFKGAATSFFGFVGFDCIATTGEEVKNPRKNIPKSLMLSLAAIFLCYFFVSAVVTLMLPYYDQDINAPLPYAFESMGATWEFAKWIVTIGGLIGLFASLFGALFPIPRVIYSMAEDGLVFRCLGKVHEKLKTPIIGTVFSAVLTGGLAGIFDLQALVNMLSIGTLLAYTMVAVSVVILRYMDNDESLGTSYETIPEPEIEIPRYQSDIPANESSMLTSNESRADSKSCFAQ</sequence>
<keyword evidence="4 6" id="KW-0472">Membrane</keyword>
<keyword evidence="2 6" id="KW-0812">Transmembrane</keyword>
<dbReference type="Gene3D" id="1.20.1740.10">
    <property type="entry name" value="Amino acid/polyamine transporter I"/>
    <property type="match status" value="1"/>
</dbReference>
<evidence type="ECO:0000256" key="6">
    <source>
        <dbReference type="SAM" id="Phobius"/>
    </source>
</evidence>
<evidence type="ECO:0000256" key="1">
    <source>
        <dbReference type="ARBA" id="ARBA00004141"/>
    </source>
</evidence>
<evidence type="ECO:0000313" key="8">
    <source>
        <dbReference type="Proteomes" id="UP000015102"/>
    </source>
</evidence>
<dbReference type="GO" id="GO:0015189">
    <property type="term" value="F:L-lysine transmembrane transporter activity"/>
    <property type="evidence" value="ECO:0007669"/>
    <property type="project" value="TreeGrafter"/>
</dbReference>
<dbReference type="Proteomes" id="UP000015102">
    <property type="component" value="Unassembled WGS sequence"/>
</dbReference>
<feature type="transmembrane region" description="Helical" evidence="6">
    <location>
        <begin position="336"/>
        <end position="362"/>
    </location>
</feature>
<feature type="transmembrane region" description="Helical" evidence="6">
    <location>
        <begin position="287"/>
        <end position="312"/>
    </location>
</feature>
<dbReference type="STRING" id="36166.T1H470"/>
<dbReference type="GO" id="GO:0005886">
    <property type="term" value="C:plasma membrane"/>
    <property type="evidence" value="ECO:0007669"/>
    <property type="project" value="TreeGrafter"/>
</dbReference>
<organism evidence="7 8">
    <name type="scientific">Megaselia scalaris</name>
    <name type="common">Humpbacked fly</name>
    <name type="synonym">Phora scalaris</name>
    <dbReference type="NCBI Taxonomy" id="36166"/>
    <lineage>
        <taxon>Eukaryota</taxon>
        <taxon>Metazoa</taxon>
        <taxon>Ecdysozoa</taxon>
        <taxon>Arthropoda</taxon>
        <taxon>Hexapoda</taxon>
        <taxon>Insecta</taxon>
        <taxon>Pterygota</taxon>
        <taxon>Neoptera</taxon>
        <taxon>Endopterygota</taxon>
        <taxon>Diptera</taxon>
        <taxon>Brachycera</taxon>
        <taxon>Muscomorpha</taxon>
        <taxon>Platypezoidea</taxon>
        <taxon>Phoridae</taxon>
        <taxon>Megaseliini</taxon>
        <taxon>Megaselia</taxon>
    </lineage>
</organism>
<name>T1H470_MEGSC</name>
<reference evidence="7" key="2">
    <citation type="submission" date="2015-06" db="UniProtKB">
        <authorList>
            <consortium name="EnsemblMetazoa"/>
        </authorList>
    </citation>
    <scope>IDENTIFICATION</scope>
</reference>
<feature type="transmembrane region" description="Helical" evidence="6">
    <location>
        <begin position="176"/>
        <end position="197"/>
    </location>
</feature>
<dbReference type="EnsemblMetazoa" id="MESCA011073-RA">
    <property type="protein sequence ID" value="MESCA011073-PA"/>
    <property type="gene ID" value="MESCA011073"/>
</dbReference>
<dbReference type="EMBL" id="CAQQ02012889">
    <property type="status" value="NOT_ANNOTATED_CDS"/>
    <property type="molecule type" value="Genomic_DNA"/>
</dbReference>
<feature type="transmembrane region" description="Helical" evidence="6">
    <location>
        <begin position="383"/>
        <end position="402"/>
    </location>
</feature>
<feature type="transmembrane region" description="Helical" evidence="6">
    <location>
        <begin position="77"/>
        <end position="99"/>
    </location>
</feature>
<evidence type="ECO:0008006" key="9">
    <source>
        <dbReference type="Google" id="ProtNLM"/>
    </source>
</evidence>
<dbReference type="Pfam" id="PF13520">
    <property type="entry name" value="AA_permease_2"/>
    <property type="match status" value="1"/>
</dbReference>
<evidence type="ECO:0000256" key="5">
    <source>
        <dbReference type="SAM" id="MobiDB-lite"/>
    </source>
</evidence>